<reference evidence="3" key="1">
    <citation type="journal article" date="2014" name="Nucleic Acids Res.">
        <title>The evolutionary dynamics of variant antigen genes in Babesia reveal a history of genomic innovation underlying host-parasite interaction.</title>
        <authorList>
            <person name="Jackson A.P."/>
            <person name="Otto T.D."/>
            <person name="Darby A."/>
            <person name="Ramaprasad A."/>
            <person name="Xia D."/>
            <person name="Echaide I.E."/>
            <person name="Farber M."/>
            <person name="Gahlot S."/>
            <person name="Gamble J."/>
            <person name="Gupta D."/>
            <person name="Gupta Y."/>
            <person name="Jackson L."/>
            <person name="Malandrin L."/>
            <person name="Malas T.B."/>
            <person name="Moussa E."/>
            <person name="Nair M."/>
            <person name="Reid A.J."/>
            <person name="Sanders M."/>
            <person name="Sharma J."/>
            <person name="Tracey A."/>
            <person name="Quail M.A."/>
            <person name="Weir W."/>
            <person name="Wastling J.M."/>
            <person name="Hall N."/>
            <person name="Willadsen P."/>
            <person name="Lingelbach K."/>
            <person name="Shiels B."/>
            <person name="Tait A."/>
            <person name="Berriman M."/>
            <person name="Allred D.R."/>
            <person name="Pain A."/>
        </authorList>
    </citation>
    <scope>NUCLEOTIDE SEQUENCE [LARGE SCALE GENOMIC DNA]</scope>
    <source>
        <strain evidence="3">Bond</strain>
    </source>
</reference>
<dbReference type="OrthoDB" id="365935at2759"/>
<evidence type="ECO:0008006" key="4">
    <source>
        <dbReference type="Google" id="ProtNLM"/>
    </source>
</evidence>
<feature type="region of interest" description="Disordered" evidence="1">
    <location>
        <begin position="29"/>
        <end position="67"/>
    </location>
</feature>
<accession>A0A061DBH1</accession>
<organism evidence="2 3">
    <name type="scientific">Babesia bigemina</name>
    <dbReference type="NCBI Taxonomy" id="5866"/>
    <lineage>
        <taxon>Eukaryota</taxon>
        <taxon>Sar</taxon>
        <taxon>Alveolata</taxon>
        <taxon>Apicomplexa</taxon>
        <taxon>Aconoidasida</taxon>
        <taxon>Piroplasmida</taxon>
        <taxon>Babesiidae</taxon>
        <taxon>Babesia</taxon>
    </lineage>
</organism>
<dbReference type="OMA" id="FIDISHM"/>
<name>A0A061DBH1_BABBI</name>
<dbReference type="RefSeq" id="XP_012770074.1">
    <property type="nucleotide sequence ID" value="XM_012914620.1"/>
</dbReference>
<evidence type="ECO:0000313" key="2">
    <source>
        <dbReference type="EMBL" id="CDR97888.1"/>
    </source>
</evidence>
<dbReference type="KEGG" id="bbig:BBBOND_0403760"/>
<feature type="region of interest" description="Disordered" evidence="1">
    <location>
        <begin position="1"/>
        <end position="20"/>
    </location>
</feature>
<protein>
    <recommendedName>
        <fullName evidence="4">Coiled-coil domain-containing protein 86</fullName>
    </recommendedName>
</protein>
<dbReference type="AlphaFoldDB" id="A0A061DBH1"/>
<dbReference type="Proteomes" id="UP000033188">
    <property type="component" value="Chromosome 4"/>
</dbReference>
<evidence type="ECO:0000313" key="3">
    <source>
        <dbReference type="Proteomes" id="UP000033188"/>
    </source>
</evidence>
<feature type="compositionally biased region" description="Basic and acidic residues" evidence="1">
    <location>
        <begin position="34"/>
        <end position="61"/>
    </location>
</feature>
<dbReference type="EMBL" id="LK391710">
    <property type="protein sequence ID" value="CDR97888.1"/>
    <property type="molecule type" value="Genomic_DNA"/>
</dbReference>
<evidence type="ECO:0000256" key="1">
    <source>
        <dbReference type="SAM" id="MobiDB-lite"/>
    </source>
</evidence>
<sequence>MTAGDDSLSIKGTPLSGRVWKRNVRPCRALSKTGGDRSAEERSRQKWAEAQAMKREMKEISAETSEAIQKAQELRKERLRKLREKRAKKQANEIKSAGNEVVLVSNKKVSKMTKKARRKLTKVTPEMANILLRKH</sequence>
<gene>
    <name evidence="2" type="ORF">BBBOND_0403760</name>
</gene>
<dbReference type="GeneID" id="24566429"/>
<dbReference type="VEuPathDB" id="PiroplasmaDB:BBBOND_0403760"/>
<keyword evidence="3" id="KW-1185">Reference proteome</keyword>
<proteinExistence type="predicted"/>